<dbReference type="Proteomes" id="UP000271188">
    <property type="component" value="Chromosome"/>
</dbReference>
<evidence type="ECO:0000313" key="1">
    <source>
        <dbReference type="EMBL" id="TRB35754.1"/>
    </source>
</evidence>
<dbReference type="EMBL" id="LR134495">
    <property type="protein sequence ID" value="VEI77645.1"/>
    <property type="molecule type" value="Genomic_DNA"/>
</dbReference>
<reference evidence="5 6" key="2">
    <citation type="journal article" date="2019" name="Vet. Microbiol.">
        <title>Genetic characterization of susceptible and multi-drug resistant Mannheimia haemolytica isolated from high-risk stocker calves prior to and after antimicrobial metaphylaxis.</title>
        <authorList>
            <person name="Snyder E.R."/>
            <person name="Alvarez-Narvaez S."/>
            <person name="Credille B.C."/>
        </authorList>
    </citation>
    <scope>NUCLEOTIDE SEQUENCE [LARGE SCALE GENOMIC DNA]</scope>
    <source>
        <strain evidence="2 5">UGA-R5-128-1</strain>
        <strain evidence="1 6">UGA-R7-163-1</strain>
    </source>
</reference>
<evidence type="ECO:0000313" key="4">
    <source>
        <dbReference type="Proteomes" id="UP000271188"/>
    </source>
</evidence>
<dbReference type="Proteomes" id="UP000318394">
    <property type="component" value="Unassembled WGS sequence"/>
</dbReference>
<evidence type="ECO:0000313" key="2">
    <source>
        <dbReference type="EMBL" id="TRB73048.1"/>
    </source>
</evidence>
<proteinExistence type="predicted"/>
<evidence type="ECO:0000313" key="3">
    <source>
        <dbReference type="EMBL" id="VEI77645.1"/>
    </source>
</evidence>
<dbReference type="OrthoDB" id="9859482at2"/>
<dbReference type="AlphaFoldDB" id="A0A3S4XYA7"/>
<sequence>MARKKIQYTETDLHLYSVLWNLRHAHDLFSVKLERETKFGKAFSVFSRFDVCPSYGEVDITYLVVKAGIRKTLRGFAYVGGNGFSHSRHLMSTFMYLVREILVEHNWISETELYDQPISVYKFRAINFDKW</sequence>
<reference evidence="3" key="1">
    <citation type="submission" date="2018-12" db="EMBL/GenBank/DDBJ databases">
        <authorList>
            <consortium name="Pathogen Informatics"/>
        </authorList>
    </citation>
    <scope>NUCLEOTIDE SEQUENCE [LARGE SCALE GENOMIC DNA]</scope>
    <source>
        <strain evidence="3">NCTC10643</strain>
    </source>
</reference>
<evidence type="ECO:0000313" key="5">
    <source>
        <dbReference type="Proteomes" id="UP000315164"/>
    </source>
</evidence>
<dbReference type="EMBL" id="VAJB01000028">
    <property type="protein sequence ID" value="TRB73048.1"/>
    <property type="molecule type" value="Genomic_DNA"/>
</dbReference>
<name>A0A3S4XYA7_MANHA</name>
<dbReference type="EMBL" id="VAJI01000025">
    <property type="protein sequence ID" value="TRB35754.1"/>
    <property type="molecule type" value="Genomic_DNA"/>
</dbReference>
<protein>
    <submittedName>
        <fullName evidence="3">Uncharacterized protein</fullName>
    </submittedName>
</protein>
<evidence type="ECO:0000313" key="6">
    <source>
        <dbReference type="Proteomes" id="UP000318394"/>
    </source>
</evidence>
<keyword evidence="6" id="KW-1185">Reference proteome</keyword>
<dbReference type="Proteomes" id="UP000315164">
    <property type="component" value="Unassembled WGS sequence"/>
</dbReference>
<accession>A0A3S4XYA7</accession>
<gene>
    <name evidence="2" type="ORF">FEA53_10870</name>
    <name evidence="1" type="ORF">FEB89_10405</name>
    <name evidence="3" type="ORF">NCTC10643_01529</name>
</gene>
<dbReference type="GeneID" id="31487989"/>
<dbReference type="RefSeq" id="WP_012340810.1">
    <property type="nucleotide sequence ID" value="NZ_CP017504.1"/>
</dbReference>
<organism evidence="3 4">
    <name type="scientific">Mannheimia haemolytica</name>
    <name type="common">Pasteurella haemolytica</name>
    <dbReference type="NCBI Taxonomy" id="75985"/>
    <lineage>
        <taxon>Bacteria</taxon>
        <taxon>Pseudomonadati</taxon>
        <taxon>Pseudomonadota</taxon>
        <taxon>Gammaproteobacteria</taxon>
        <taxon>Pasteurellales</taxon>
        <taxon>Pasteurellaceae</taxon>
        <taxon>Mannheimia</taxon>
    </lineage>
</organism>